<dbReference type="Proteomes" id="UP000248340">
    <property type="component" value="Unassembled WGS sequence"/>
</dbReference>
<keyword evidence="2" id="KW-1185">Reference proteome</keyword>
<name>A0A319BZV7_9EURO</name>
<proteinExistence type="predicted"/>
<dbReference type="RefSeq" id="XP_025487229.1">
    <property type="nucleotide sequence ID" value="XM_025641092.1"/>
</dbReference>
<reference evidence="1 2" key="1">
    <citation type="submission" date="2016-12" db="EMBL/GenBank/DDBJ databases">
        <title>The genomes of Aspergillus section Nigri reveals drivers in fungal speciation.</title>
        <authorList>
            <consortium name="DOE Joint Genome Institute"/>
            <person name="Vesth T.C."/>
            <person name="Nybo J."/>
            <person name="Theobald S."/>
            <person name="Brandl J."/>
            <person name="Frisvad J.C."/>
            <person name="Nielsen K.F."/>
            <person name="Lyhne E.K."/>
            <person name="Kogle M.E."/>
            <person name="Kuo A."/>
            <person name="Riley R."/>
            <person name="Clum A."/>
            <person name="Nolan M."/>
            <person name="Lipzen A."/>
            <person name="Salamov A."/>
            <person name="Henrissat B."/>
            <person name="Wiebenga A."/>
            <person name="De Vries R.P."/>
            <person name="Grigoriev I.V."/>
            <person name="Mortensen U.H."/>
            <person name="Andersen M.R."/>
            <person name="Baker S.E."/>
        </authorList>
    </citation>
    <scope>NUCLEOTIDE SEQUENCE [LARGE SCALE GENOMIC DNA]</scope>
    <source>
        <strain evidence="1 2">CBS 121591</strain>
    </source>
</reference>
<dbReference type="OrthoDB" id="4486068at2759"/>
<evidence type="ECO:0000313" key="1">
    <source>
        <dbReference type="EMBL" id="PYH77029.1"/>
    </source>
</evidence>
<dbReference type="EMBL" id="KZ821746">
    <property type="protein sequence ID" value="PYH77029.1"/>
    <property type="molecule type" value="Genomic_DNA"/>
</dbReference>
<dbReference type="AlphaFoldDB" id="A0A319BZV7"/>
<dbReference type="VEuPathDB" id="FungiDB:BO82DRAFT_436114"/>
<sequence length="126" mass="14497">MPEGWTNDPNKLKRYFTHNSLEAYQSRCFGIANAEIVLLGTKDMDYIITSGGRYFWGDLMLEDHLSEIIRPTTFPKILEALAIKGFKGLRMKTLDRVRISEEAPSQVPPEHEKNRVLFVPAEDQKN</sequence>
<protein>
    <submittedName>
        <fullName evidence="1">Uncharacterized protein</fullName>
    </submittedName>
</protein>
<organism evidence="1 2">
    <name type="scientific">Aspergillus uvarum CBS 121591</name>
    <dbReference type="NCBI Taxonomy" id="1448315"/>
    <lineage>
        <taxon>Eukaryota</taxon>
        <taxon>Fungi</taxon>
        <taxon>Dikarya</taxon>
        <taxon>Ascomycota</taxon>
        <taxon>Pezizomycotina</taxon>
        <taxon>Eurotiomycetes</taxon>
        <taxon>Eurotiomycetidae</taxon>
        <taxon>Eurotiales</taxon>
        <taxon>Aspergillaceae</taxon>
        <taxon>Aspergillus</taxon>
        <taxon>Aspergillus subgen. Circumdati</taxon>
    </lineage>
</organism>
<dbReference type="GeneID" id="37143834"/>
<accession>A0A319BZV7</accession>
<gene>
    <name evidence="1" type="ORF">BO82DRAFT_436114</name>
</gene>
<evidence type="ECO:0000313" key="2">
    <source>
        <dbReference type="Proteomes" id="UP000248340"/>
    </source>
</evidence>